<evidence type="ECO:0000256" key="4">
    <source>
        <dbReference type="ARBA" id="ARBA00022691"/>
    </source>
</evidence>
<dbReference type="AlphaFoldDB" id="A0A6C0CBT0"/>
<dbReference type="Pfam" id="PF03291">
    <property type="entry name" value="mRNA_G-N7_MeTrfase"/>
    <property type="match status" value="1"/>
</dbReference>
<evidence type="ECO:0000259" key="8">
    <source>
        <dbReference type="PROSITE" id="PS51562"/>
    </source>
</evidence>
<dbReference type="InterPro" id="IPR029063">
    <property type="entry name" value="SAM-dependent_MTases_sf"/>
</dbReference>
<dbReference type="EMBL" id="MN739383">
    <property type="protein sequence ID" value="QHT01891.1"/>
    <property type="molecule type" value="Genomic_DNA"/>
</dbReference>
<feature type="region of interest" description="Disordered" evidence="7">
    <location>
        <begin position="432"/>
        <end position="458"/>
    </location>
</feature>
<name>A0A6C0CBT0_9ZZZZ</name>
<feature type="coiled-coil region" evidence="6">
    <location>
        <begin position="1110"/>
        <end position="1145"/>
    </location>
</feature>
<accession>A0A6C0CBT0</accession>
<protein>
    <recommendedName>
        <fullName evidence="1">mRNA (guanine-N(7))-methyltransferase</fullName>
        <ecNumber evidence="1">2.1.1.56</ecNumber>
    </recommendedName>
</protein>
<dbReference type="EC" id="2.1.1.56" evidence="1"/>
<keyword evidence="3" id="KW-0808">Transferase</keyword>
<dbReference type="PROSITE" id="PS51562">
    <property type="entry name" value="RNA_CAP0_MT"/>
    <property type="match status" value="1"/>
</dbReference>
<organism evidence="9">
    <name type="scientific">viral metagenome</name>
    <dbReference type="NCBI Taxonomy" id="1070528"/>
    <lineage>
        <taxon>unclassified sequences</taxon>
        <taxon>metagenomes</taxon>
        <taxon>organismal metagenomes</taxon>
    </lineage>
</organism>
<dbReference type="InterPro" id="IPR039753">
    <property type="entry name" value="RG7MT1"/>
</dbReference>
<evidence type="ECO:0000313" key="9">
    <source>
        <dbReference type="EMBL" id="QHT01891.1"/>
    </source>
</evidence>
<keyword evidence="4" id="KW-0949">S-adenosyl-L-methionine</keyword>
<feature type="region of interest" description="Disordered" evidence="7">
    <location>
        <begin position="1212"/>
        <end position="1232"/>
    </location>
</feature>
<dbReference type="PANTHER" id="PTHR12189:SF2">
    <property type="entry name" value="MRNA CAP GUANINE-N7 METHYLTRANSFERASE"/>
    <property type="match status" value="1"/>
</dbReference>
<keyword evidence="2" id="KW-0489">Methyltransferase</keyword>
<dbReference type="InterPro" id="IPR004971">
    <property type="entry name" value="mRNA_G-N7_MeTrfase_dom"/>
</dbReference>
<keyword evidence="6" id="KW-0175">Coiled coil</keyword>
<evidence type="ECO:0000256" key="7">
    <source>
        <dbReference type="SAM" id="MobiDB-lite"/>
    </source>
</evidence>
<dbReference type="SUPFAM" id="SSF56091">
    <property type="entry name" value="DNA ligase/mRNA capping enzyme, catalytic domain"/>
    <property type="match status" value="1"/>
</dbReference>
<dbReference type="PANTHER" id="PTHR12189">
    <property type="entry name" value="MRNA GUANINE-7- METHYLTRANSFERASE"/>
    <property type="match status" value="1"/>
</dbReference>
<feature type="domain" description="MRNA cap 0 methyltransferase" evidence="8">
    <location>
        <begin position="766"/>
        <end position="1092"/>
    </location>
</feature>
<dbReference type="GO" id="GO:0005634">
    <property type="term" value="C:nucleus"/>
    <property type="evidence" value="ECO:0007669"/>
    <property type="project" value="TreeGrafter"/>
</dbReference>
<reference evidence="9" key="1">
    <citation type="journal article" date="2020" name="Nature">
        <title>Giant virus diversity and host interactions through global metagenomics.</title>
        <authorList>
            <person name="Schulz F."/>
            <person name="Roux S."/>
            <person name="Paez-Espino D."/>
            <person name="Jungbluth S."/>
            <person name="Walsh D.A."/>
            <person name="Denef V.J."/>
            <person name="McMahon K.D."/>
            <person name="Konstantinidis K.T."/>
            <person name="Eloe-Fadrosh E.A."/>
            <person name="Kyrpides N.C."/>
            <person name="Woyke T."/>
        </authorList>
    </citation>
    <scope>NUCLEOTIDE SEQUENCE</scope>
    <source>
        <strain evidence="9">GVMAG-M-3300020523-10</strain>
    </source>
</reference>
<dbReference type="GO" id="GO:0003723">
    <property type="term" value="F:RNA binding"/>
    <property type="evidence" value="ECO:0007669"/>
    <property type="project" value="UniProtKB-KW"/>
</dbReference>
<evidence type="ECO:0000256" key="1">
    <source>
        <dbReference type="ARBA" id="ARBA00011926"/>
    </source>
</evidence>
<evidence type="ECO:0000256" key="2">
    <source>
        <dbReference type="ARBA" id="ARBA00022603"/>
    </source>
</evidence>
<proteinExistence type="predicted"/>
<sequence length="1232" mass="142822">MIANPLIDESDESKKNQLSKQFIGYIDTYLTTFSQLSDKNIPEFEIRFGTKKIKNINKVDFYNIIKSLLNYDFKLNNENYYLKIMTNSSNQVRTQITGLPNIQSYCKLDNLSGIVDEHNLSFIQKDYFKNGQSQMGPLNFDDYNFRVSYQIEKNYSRNNPLIEEMYGQWNSIKKIFRYIKRYEYTHPSYPFLIHCSIVKTSKTNRGRLMEQFNIKDSDVFNSLENFEVEIELNNTIINANKSLYTKEFLYTNLRKVIKYILIGLQETNYPISVNEEVNVLKEYLTLVKGADPNYTPNSSLNVNIRDFIGPSSNTLQMINILPESEINDTNRSIPNIRQNYTVTDKADGSRKLLYISYIGKMYFISTNMRLQFTGCISTKKELFNSIIDGEHILHDKKGNYVNTFACFDVYYFGGKNVTGLPFINLETKEKQEKEEKLDQEKEETLDQDKQEKQEKQDKQESVKKDYRLVLLKSMVASLDFKAITGVKTLPLKITVKKFYGPHIFNGCATILNNINSGLYEYNTDGLIFTPANTGVNSKTINVKAPNYKTTWNESFKWKPPQFNTIDFLVRFKKNEFGENYIGSLNNDGTNLEHYSQVNSYYTLILNVGFDEKKHGYINPYNNILNNEIKRDLKESYANSYKPCRFYPTSPSDINAGLCNILGKYDHSNNFKIYTEEGEEIEDATIVEFAYDSNKPELWRWQPLRVRYDKTSELRSGFKNFGNAYHTANANWQSIHNPISEAILTSGNGVTINNDDDVYYNKISKTSETQALRDFHNLYVKNMLITNVSKSGYTLIDYAVGKGGDLPKWIGANLNFVLGLDISKDNIENRLDGVCARYLNYAQKFSVIPKALFLHANSSKNIKTGSAFYDEKSKQIMKALYGEGTKNETLLGKGVYNNFGIAKNGFNISSIQFALHYMFESEPILLEFINNLKHSTLLEGYFIGTCYDGQKIFNMLNSTAMDEALSIFKNSKKIWQITKKYDYPEFKEDETSLGYAIDIYQETINKTFREYLVNFKYFIHIMEKNGFVLLTETEYKQLNLPNSYGSFEQLYNFMTTDLKKNNHLLKKIGTANALSDEEKQISFLNNYFVFKKIRNVHNNDDLLENSELLEKEEANETMNEFDTLDKELEEKQATKLKEKSKKLAEKYLLENQDLDTDLENRMEKSLPDVDSTVIPTPVNVKITSRVKLTSDEKIKIAEEKKKLKLEEKLKSQQEKKALKEAEKTKKLEAKSKK</sequence>
<dbReference type="Gene3D" id="3.40.50.150">
    <property type="entry name" value="Vaccinia Virus protein VP39"/>
    <property type="match status" value="1"/>
</dbReference>
<evidence type="ECO:0000256" key="5">
    <source>
        <dbReference type="ARBA" id="ARBA00022884"/>
    </source>
</evidence>
<keyword evidence="5" id="KW-0694">RNA-binding</keyword>
<dbReference type="Gene3D" id="3.30.470.30">
    <property type="entry name" value="DNA ligase/mRNA capping enzyme"/>
    <property type="match status" value="1"/>
</dbReference>
<dbReference type="InterPro" id="IPR012340">
    <property type="entry name" value="NA-bd_OB-fold"/>
</dbReference>
<evidence type="ECO:0000256" key="3">
    <source>
        <dbReference type="ARBA" id="ARBA00022679"/>
    </source>
</evidence>
<dbReference type="GO" id="GO:0004482">
    <property type="term" value="F:mRNA 5'-cap (guanine-N7-)-methyltransferase activity"/>
    <property type="evidence" value="ECO:0007669"/>
    <property type="project" value="UniProtKB-EC"/>
</dbReference>
<evidence type="ECO:0000256" key="6">
    <source>
        <dbReference type="SAM" id="Coils"/>
    </source>
</evidence>
<dbReference type="Gene3D" id="2.40.50.140">
    <property type="entry name" value="Nucleic acid-binding proteins"/>
    <property type="match status" value="1"/>
</dbReference>